<dbReference type="Gene3D" id="1.10.510.10">
    <property type="entry name" value="Transferase(Phosphotransferase) domain 1"/>
    <property type="match status" value="1"/>
</dbReference>
<evidence type="ECO:0000256" key="1">
    <source>
        <dbReference type="ARBA" id="ARBA00022741"/>
    </source>
</evidence>
<keyword evidence="1" id="KW-0547">Nucleotide-binding</keyword>
<sequence length="458" mass="51407">MLSSEIATLECVHHPNILRLFEVVETLGRVYLVTEWIRGGELYNHITQGGPLREIHAAPLFKQLLLAVKHMHSLGYVHRDIKAENVLLLSEDRLKLADFGFSTQLINGANQKLDTFCGSPPYAAPELFSDDHYIGAPVDVWALGILLYFMVVGNMPFRAPTIPGLKAAILKGDYLLPGQLSLPCIRLIQRILIHVPAQRPTIDDILNSQFVTCPKLSAELMQLELNLHSKPAKRSVFWVRKSQRLRKSASLRERYAEVVKKPAISMNTRQQDELFTHSFLHPIDLGHEQAAAGIHAKELEANGEPAKRNGPGRRYLFCGTLKKKITPHETEPEKQLSNGGPTAKLSQWSIEVADDCPLFKNYDAETGSCVMLPTNTDDLSQLCPLEFEARQLLAELGVTSQMLIAATPSGPRSDIIGAYRIIVNRLQKQSWLARKHVEMALQMEPKPEKRIERQCCIL</sequence>
<evidence type="ECO:0000313" key="4">
    <source>
        <dbReference type="EMBL" id="KRG03528.1"/>
    </source>
</evidence>
<dbReference type="AlphaFoldDB" id="A0A0Q9XIF5"/>
<name>A0A0Q9XIF5_DROMO</name>
<dbReference type="InterPro" id="IPR000719">
    <property type="entry name" value="Prot_kinase_dom"/>
</dbReference>
<dbReference type="SMART" id="SM00220">
    <property type="entry name" value="S_TKc"/>
    <property type="match status" value="1"/>
</dbReference>
<accession>A0A0Q9XIF5</accession>
<evidence type="ECO:0000313" key="5">
    <source>
        <dbReference type="Proteomes" id="UP000009192"/>
    </source>
</evidence>
<dbReference type="GO" id="GO:0005737">
    <property type="term" value="C:cytoplasm"/>
    <property type="evidence" value="ECO:0007669"/>
    <property type="project" value="TreeGrafter"/>
</dbReference>
<dbReference type="KEGG" id="dmo:Dmoj_GI21985"/>
<dbReference type="GO" id="GO:0035556">
    <property type="term" value="P:intracellular signal transduction"/>
    <property type="evidence" value="ECO:0007669"/>
    <property type="project" value="TreeGrafter"/>
</dbReference>
<gene>
    <name evidence="4" type="primary">Dmoj\GI21985</name>
    <name evidence="4" type="ORF">Dmoj_GI21985</name>
</gene>
<dbReference type="InterPro" id="IPR011009">
    <property type="entry name" value="Kinase-like_dom_sf"/>
</dbReference>
<reference evidence="4 5" key="1">
    <citation type="journal article" date="2007" name="Nature">
        <title>Evolution of genes and genomes on the Drosophila phylogeny.</title>
        <authorList>
            <consortium name="Drosophila 12 Genomes Consortium"/>
            <person name="Clark A.G."/>
            <person name="Eisen M.B."/>
            <person name="Smith D.R."/>
            <person name="Bergman C.M."/>
            <person name="Oliver B."/>
            <person name="Markow T.A."/>
            <person name="Kaufman T.C."/>
            <person name="Kellis M."/>
            <person name="Gelbart W."/>
            <person name="Iyer V.N."/>
            <person name="Pollard D.A."/>
            <person name="Sackton T.B."/>
            <person name="Larracuente A.M."/>
            <person name="Singh N.D."/>
            <person name="Abad J.P."/>
            <person name="Abt D.N."/>
            <person name="Adryan B."/>
            <person name="Aguade M."/>
            <person name="Akashi H."/>
            <person name="Anderson W.W."/>
            <person name="Aquadro C.F."/>
            <person name="Ardell D.H."/>
            <person name="Arguello R."/>
            <person name="Artieri C.G."/>
            <person name="Barbash D.A."/>
            <person name="Barker D."/>
            <person name="Barsanti P."/>
            <person name="Batterham P."/>
            <person name="Batzoglou S."/>
            <person name="Begun D."/>
            <person name="Bhutkar A."/>
            <person name="Blanco E."/>
            <person name="Bosak S.A."/>
            <person name="Bradley R.K."/>
            <person name="Brand A.D."/>
            <person name="Brent M.R."/>
            <person name="Brooks A.N."/>
            <person name="Brown R.H."/>
            <person name="Butlin R.K."/>
            <person name="Caggese C."/>
            <person name="Calvi B.R."/>
            <person name="Bernardo de Carvalho A."/>
            <person name="Caspi A."/>
            <person name="Castrezana S."/>
            <person name="Celniker S.E."/>
            <person name="Chang J.L."/>
            <person name="Chapple C."/>
            <person name="Chatterji S."/>
            <person name="Chinwalla A."/>
            <person name="Civetta A."/>
            <person name="Clifton S.W."/>
            <person name="Comeron J.M."/>
            <person name="Costello J.C."/>
            <person name="Coyne J.A."/>
            <person name="Daub J."/>
            <person name="David R.G."/>
            <person name="Delcher A.L."/>
            <person name="Delehaunty K."/>
            <person name="Do C.B."/>
            <person name="Ebling H."/>
            <person name="Edwards K."/>
            <person name="Eickbush T."/>
            <person name="Evans J.D."/>
            <person name="Filipski A."/>
            <person name="Findeiss S."/>
            <person name="Freyhult E."/>
            <person name="Fulton L."/>
            <person name="Fulton R."/>
            <person name="Garcia A.C."/>
            <person name="Gardiner A."/>
            <person name="Garfield D.A."/>
            <person name="Garvin B.E."/>
            <person name="Gibson G."/>
            <person name="Gilbert D."/>
            <person name="Gnerre S."/>
            <person name="Godfrey J."/>
            <person name="Good R."/>
            <person name="Gotea V."/>
            <person name="Gravely B."/>
            <person name="Greenberg A.J."/>
            <person name="Griffiths-Jones S."/>
            <person name="Gross S."/>
            <person name="Guigo R."/>
            <person name="Gustafson E.A."/>
            <person name="Haerty W."/>
            <person name="Hahn M.W."/>
            <person name="Halligan D.L."/>
            <person name="Halpern A.L."/>
            <person name="Halter G.M."/>
            <person name="Han M.V."/>
            <person name="Heger A."/>
            <person name="Hillier L."/>
            <person name="Hinrichs A.S."/>
            <person name="Holmes I."/>
            <person name="Hoskins R.A."/>
            <person name="Hubisz M.J."/>
            <person name="Hultmark D."/>
            <person name="Huntley M.A."/>
            <person name="Jaffe D.B."/>
            <person name="Jagadeeshan S."/>
            <person name="Jeck W.R."/>
            <person name="Johnson J."/>
            <person name="Jones C.D."/>
            <person name="Jordan W.C."/>
            <person name="Karpen G.H."/>
            <person name="Kataoka E."/>
            <person name="Keightley P.D."/>
            <person name="Kheradpour P."/>
            <person name="Kirkness E.F."/>
            <person name="Koerich L.B."/>
            <person name="Kristiansen K."/>
            <person name="Kudrna D."/>
            <person name="Kulathinal R.J."/>
            <person name="Kumar S."/>
            <person name="Kwok R."/>
            <person name="Lander E."/>
            <person name="Langley C.H."/>
            <person name="Lapoint R."/>
            <person name="Lazzaro B.P."/>
            <person name="Lee S.J."/>
            <person name="Levesque L."/>
            <person name="Li R."/>
            <person name="Lin C.F."/>
            <person name="Lin M.F."/>
            <person name="Lindblad-Toh K."/>
            <person name="Llopart A."/>
            <person name="Long M."/>
            <person name="Low L."/>
            <person name="Lozovsky E."/>
            <person name="Lu J."/>
            <person name="Luo M."/>
            <person name="Machado C.A."/>
            <person name="Makalowski W."/>
            <person name="Marzo M."/>
            <person name="Matsuda M."/>
            <person name="Matzkin L."/>
            <person name="McAllister B."/>
            <person name="McBride C.S."/>
            <person name="McKernan B."/>
            <person name="McKernan K."/>
            <person name="Mendez-Lago M."/>
            <person name="Minx P."/>
            <person name="Mollenhauer M.U."/>
            <person name="Montooth K."/>
            <person name="Mount S.M."/>
            <person name="Mu X."/>
            <person name="Myers E."/>
            <person name="Negre B."/>
            <person name="Newfeld S."/>
            <person name="Nielsen R."/>
            <person name="Noor M.A."/>
            <person name="O'Grady P."/>
            <person name="Pachter L."/>
            <person name="Papaceit M."/>
            <person name="Parisi M.J."/>
            <person name="Parisi M."/>
            <person name="Parts L."/>
            <person name="Pedersen J.S."/>
            <person name="Pesole G."/>
            <person name="Phillippy A.M."/>
            <person name="Ponting C.P."/>
            <person name="Pop M."/>
            <person name="Porcelli D."/>
            <person name="Powell J.R."/>
            <person name="Prohaska S."/>
            <person name="Pruitt K."/>
            <person name="Puig M."/>
            <person name="Quesneville H."/>
            <person name="Ram K.R."/>
            <person name="Rand D."/>
            <person name="Rasmussen M.D."/>
            <person name="Reed L.K."/>
            <person name="Reenan R."/>
            <person name="Reily A."/>
            <person name="Remington K.A."/>
            <person name="Rieger T.T."/>
            <person name="Ritchie M.G."/>
            <person name="Robin C."/>
            <person name="Rogers Y.H."/>
            <person name="Rohde C."/>
            <person name="Rozas J."/>
            <person name="Rubenfield M.J."/>
            <person name="Ruiz A."/>
            <person name="Russo S."/>
            <person name="Salzberg S.L."/>
            <person name="Sanchez-Gracia A."/>
            <person name="Saranga D.J."/>
            <person name="Sato H."/>
            <person name="Schaeffer S.W."/>
            <person name="Schatz M.C."/>
            <person name="Schlenke T."/>
            <person name="Schwartz R."/>
            <person name="Segarra C."/>
            <person name="Singh R.S."/>
            <person name="Sirot L."/>
            <person name="Sirota M."/>
            <person name="Sisneros N.B."/>
            <person name="Smith C.D."/>
            <person name="Smith T.F."/>
            <person name="Spieth J."/>
            <person name="Stage D.E."/>
            <person name="Stark A."/>
            <person name="Stephan W."/>
            <person name="Strausberg R.L."/>
            <person name="Strempel S."/>
            <person name="Sturgill D."/>
            <person name="Sutton G."/>
            <person name="Sutton G.G."/>
            <person name="Tao W."/>
            <person name="Teichmann S."/>
            <person name="Tobari Y.N."/>
            <person name="Tomimura Y."/>
            <person name="Tsolas J.M."/>
            <person name="Valente V.L."/>
            <person name="Venter E."/>
            <person name="Venter J.C."/>
            <person name="Vicario S."/>
            <person name="Vieira F.G."/>
            <person name="Vilella A.J."/>
            <person name="Villasante A."/>
            <person name="Walenz B."/>
            <person name="Wang J."/>
            <person name="Wasserman M."/>
            <person name="Watts T."/>
            <person name="Wilson D."/>
            <person name="Wilson R.K."/>
            <person name="Wing R.A."/>
            <person name="Wolfner M.F."/>
            <person name="Wong A."/>
            <person name="Wong G.K."/>
            <person name="Wu C.I."/>
            <person name="Wu G."/>
            <person name="Yamamoto D."/>
            <person name="Yang H.P."/>
            <person name="Yang S.P."/>
            <person name="Yorke J.A."/>
            <person name="Yoshida K."/>
            <person name="Zdobnov E."/>
            <person name="Zhang P."/>
            <person name="Zhang Y."/>
            <person name="Zimin A.V."/>
            <person name="Baldwin J."/>
            <person name="Abdouelleil A."/>
            <person name="Abdulkadir J."/>
            <person name="Abebe A."/>
            <person name="Abera B."/>
            <person name="Abreu J."/>
            <person name="Acer S.C."/>
            <person name="Aftuck L."/>
            <person name="Alexander A."/>
            <person name="An P."/>
            <person name="Anderson E."/>
            <person name="Anderson S."/>
            <person name="Arachi H."/>
            <person name="Azer M."/>
            <person name="Bachantsang P."/>
            <person name="Barry A."/>
            <person name="Bayul T."/>
            <person name="Berlin A."/>
            <person name="Bessette D."/>
            <person name="Bloom T."/>
            <person name="Blye J."/>
            <person name="Boguslavskiy L."/>
            <person name="Bonnet C."/>
            <person name="Boukhgalter B."/>
            <person name="Bourzgui I."/>
            <person name="Brown A."/>
            <person name="Cahill P."/>
            <person name="Channer S."/>
            <person name="Cheshatsang Y."/>
            <person name="Chuda L."/>
            <person name="Citroen M."/>
            <person name="Collymore A."/>
            <person name="Cooke P."/>
            <person name="Costello M."/>
            <person name="D'Aco K."/>
            <person name="Daza R."/>
            <person name="De Haan G."/>
            <person name="DeGray S."/>
            <person name="DeMaso C."/>
            <person name="Dhargay N."/>
            <person name="Dooley K."/>
            <person name="Dooley E."/>
            <person name="Doricent M."/>
            <person name="Dorje P."/>
            <person name="Dorjee K."/>
            <person name="Dupes A."/>
            <person name="Elong R."/>
            <person name="Falk J."/>
            <person name="Farina A."/>
            <person name="Faro S."/>
            <person name="Ferguson D."/>
            <person name="Fisher S."/>
            <person name="Foley C.D."/>
            <person name="Franke A."/>
            <person name="Friedrich D."/>
            <person name="Gadbois L."/>
            <person name="Gearin G."/>
            <person name="Gearin C.R."/>
            <person name="Giannoukos G."/>
            <person name="Goode T."/>
            <person name="Graham J."/>
            <person name="Grandbois E."/>
            <person name="Grewal S."/>
            <person name="Gyaltsen K."/>
            <person name="Hafez N."/>
            <person name="Hagos B."/>
            <person name="Hall J."/>
            <person name="Henson C."/>
            <person name="Hollinger A."/>
            <person name="Honan T."/>
            <person name="Huard M.D."/>
            <person name="Hughes L."/>
            <person name="Hurhula B."/>
            <person name="Husby M.E."/>
            <person name="Kamat A."/>
            <person name="Kanga B."/>
            <person name="Kashin S."/>
            <person name="Khazanovich D."/>
            <person name="Kisner P."/>
            <person name="Lance K."/>
            <person name="Lara M."/>
            <person name="Lee W."/>
            <person name="Lennon N."/>
            <person name="Letendre F."/>
            <person name="LeVine R."/>
            <person name="Lipovsky A."/>
            <person name="Liu X."/>
            <person name="Liu J."/>
            <person name="Liu S."/>
            <person name="Lokyitsang T."/>
            <person name="Lokyitsang Y."/>
            <person name="Lubonja R."/>
            <person name="Lui A."/>
            <person name="MacDonald P."/>
            <person name="Magnisalis V."/>
            <person name="Maru K."/>
            <person name="Matthews C."/>
            <person name="McCusker W."/>
            <person name="McDonough S."/>
            <person name="Mehta T."/>
            <person name="Meldrim J."/>
            <person name="Meneus L."/>
            <person name="Mihai O."/>
            <person name="Mihalev A."/>
            <person name="Mihova T."/>
            <person name="Mittelman R."/>
            <person name="Mlenga V."/>
            <person name="Montmayeur A."/>
            <person name="Mulrain L."/>
            <person name="Navidi A."/>
            <person name="Naylor J."/>
            <person name="Negash T."/>
            <person name="Nguyen T."/>
            <person name="Nguyen N."/>
            <person name="Nicol R."/>
            <person name="Norbu C."/>
            <person name="Norbu N."/>
            <person name="Novod N."/>
            <person name="O'Neill B."/>
            <person name="Osman S."/>
            <person name="Markiewicz E."/>
            <person name="Oyono O.L."/>
            <person name="Patti C."/>
            <person name="Phunkhang P."/>
            <person name="Pierre F."/>
            <person name="Priest M."/>
            <person name="Raghuraman S."/>
            <person name="Rege F."/>
            <person name="Reyes R."/>
            <person name="Rise C."/>
            <person name="Rogov P."/>
            <person name="Ross K."/>
            <person name="Ryan E."/>
            <person name="Settipalli S."/>
            <person name="Shea T."/>
            <person name="Sherpa N."/>
            <person name="Shi L."/>
            <person name="Shih D."/>
            <person name="Sparrow T."/>
            <person name="Spaulding J."/>
            <person name="Stalker J."/>
            <person name="Stange-Thomann N."/>
            <person name="Stavropoulos S."/>
            <person name="Stone C."/>
            <person name="Strader C."/>
            <person name="Tesfaye S."/>
            <person name="Thomson T."/>
            <person name="Thoulutsang Y."/>
            <person name="Thoulutsang D."/>
            <person name="Topham K."/>
            <person name="Topping I."/>
            <person name="Tsamla T."/>
            <person name="Vassiliev H."/>
            <person name="Vo A."/>
            <person name="Wangchuk T."/>
            <person name="Wangdi T."/>
            <person name="Weiand M."/>
            <person name="Wilkinson J."/>
            <person name="Wilson A."/>
            <person name="Yadav S."/>
            <person name="Young G."/>
            <person name="Yu Q."/>
            <person name="Zembek L."/>
            <person name="Zhong D."/>
            <person name="Zimmer A."/>
            <person name="Zwirko Z."/>
            <person name="Jaffe D.B."/>
            <person name="Alvarez P."/>
            <person name="Brockman W."/>
            <person name="Butler J."/>
            <person name="Chin C."/>
            <person name="Gnerre S."/>
            <person name="Grabherr M."/>
            <person name="Kleber M."/>
            <person name="Mauceli E."/>
            <person name="MacCallum I."/>
        </authorList>
    </citation>
    <scope>NUCLEOTIDE SEQUENCE [LARGE SCALE GENOMIC DNA]</scope>
    <source>
        <strain evidence="5">Tucson 15081-1352.22</strain>
    </source>
</reference>
<dbReference type="SUPFAM" id="SSF56112">
    <property type="entry name" value="Protein kinase-like (PK-like)"/>
    <property type="match status" value="1"/>
</dbReference>
<dbReference type="PANTHER" id="PTHR24346">
    <property type="entry name" value="MAP/MICROTUBULE AFFINITY-REGULATING KINASE"/>
    <property type="match status" value="1"/>
</dbReference>
<dbReference type="FunFam" id="1.10.510.10:FF:000571">
    <property type="entry name" value="Maternal embryonic leucine zipper kinase"/>
    <property type="match status" value="1"/>
</dbReference>
<evidence type="ECO:0000259" key="3">
    <source>
        <dbReference type="PROSITE" id="PS50011"/>
    </source>
</evidence>
<dbReference type="InterPro" id="IPR008271">
    <property type="entry name" value="Ser/Thr_kinase_AS"/>
</dbReference>
<evidence type="ECO:0000256" key="2">
    <source>
        <dbReference type="ARBA" id="ARBA00022840"/>
    </source>
</evidence>
<dbReference type="SMR" id="A0A0Q9XIF5"/>
<dbReference type="GO" id="GO:0000226">
    <property type="term" value="P:microtubule cytoskeleton organization"/>
    <property type="evidence" value="ECO:0007669"/>
    <property type="project" value="TreeGrafter"/>
</dbReference>
<dbReference type="Proteomes" id="UP000009192">
    <property type="component" value="Unassembled WGS sequence"/>
</dbReference>
<proteinExistence type="predicted"/>
<feature type="domain" description="Protein kinase" evidence="3">
    <location>
        <begin position="1"/>
        <end position="211"/>
    </location>
</feature>
<dbReference type="OrthoDB" id="193931at2759"/>
<keyword evidence="5" id="KW-1185">Reference proteome</keyword>
<dbReference type="EMBL" id="CH933807">
    <property type="protein sequence ID" value="KRG03528.1"/>
    <property type="molecule type" value="Genomic_DNA"/>
</dbReference>
<dbReference type="Pfam" id="PF00069">
    <property type="entry name" value="Pkinase"/>
    <property type="match status" value="1"/>
</dbReference>
<dbReference type="InParanoid" id="A0A0Q9XIF5"/>
<organism evidence="4 5">
    <name type="scientific">Drosophila mojavensis</name>
    <name type="common">Fruit fly</name>
    <dbReference type="NCBI Taxonomy" id="7230"/>
    <lineage>
        <taxon>Eukaryota</taxon>
        <taxon>Metazoa</taxon>
        <taxon>Ecdysozoa</taxon>
        <taxon>Arthropoda</taxon>
        <taxon>Hexapoda</taxon>
        <taxon>Insecta</taxon>
        <taxon>Pterygota</taxon>
        <taxon>Neoptera</taxon>
        <taxon>Endopterygota</taxon>
        <taxon>Diptera</taxon>
        <taxon>Brachycera</taxon>
        <taxon>Muscomorpha</taxon>
        <taxon>Ephydroidea</taxon>
        <taxon>Drosophilidae</taxon>
        <taxon>Drosophila</taxon>
    </lineage>
</organism>
<dbReference type="GO" id="GO:0005524">
    <property type="term" value="F:ATP binding"/>
    <property type="evidence" value="ECO:0007669"/>
    <property type="project" value="UniProtKB-KW"/>
</dbReference>
<dbReference type="GO" id="GO:0050321">
    <property type="term" value="F:tau-protein kinase activity"/>
    <property type="evidence" value="ECO:0007669"/>
    <property type="project" value="TreeGrafter"/>
</dbReference>
<keyword evidence="2" id="KW-0067">ATP-binding</keyword>
<dbReference type="PANTHER" id="PTHR24346:SF49">
    <property type="entry name" value="NIM1 SERINE_THREONINE PROTEIN KINASE"/>
    <property type="match status" value="1"/>
</dbReference>
<protein>
    <recommendedName>
        <fullName evidence="3">Protein kinase domain-containing protein</fullName>
    </recommendedName>
</protein>
<dbReference type="PROSITE" id="PS00108">
    <property type="entry name" value="PROTEIN_KINASE_ST"/>
    <property type="match status" value="1"/>
</dbReference>
<dbReference type="PROSITE" id="PS50011">
    <property type="entry name" value="PROTEIN_KINASE_DOM"/>
    <property type="match status" value="1"/>
</dbReference>